<name>A0A814GGD8_9BILA</name>
<dbReference type="GO" id="GO:0005509">
    <property type="term" value="F:calcium ion binding"/>
    <property type="evidence" value="ECO:0007669"/>
    <property type="project" value="InterPro"/>
</dbReference>
<evidence type="ECO:0000256" key="2">
    <source>
        <dbReference type="ARBA" id="ARBA00022737"/>
    </source>
</evidence>
<dbReference type="GO" id="GO:0005544">
    <property type="term" value="F:calcium-dependent phospholipid binding"/>
    <property type="evidence" value="ECO:0007669"/>
    <property type="project" value="InterPro"/>
</dbReference>
<proteinExistence type="inferred from homology"/>
<evidence type="ECO:0000256" key="3">
    <source>
        <dbReference type="ARBA" id="ARBA00023216"/>
    </source>
</evidence>
<comment type="similarity">
    <text evidence="1">Belongs to the annexin family.</text>
</comment>
<protein>
    <recommendedName>
        <fullName evidence="6">Annexin</fullName>
    </recommendedName>
</protein>
<evidence type="ECO:0008006" key="6">
    <source>
        <dbReference type="Google" id="ProtNLM"/>
    </source>
</evidence>
<dbReference type="AlphaFoldDB" id="A0A814GGD8"/>
<dbReference type="Gene3D" id="1.10.220.10">
    <property type="entry name" value="Annexin"/>
    <property type="match status" value="1"/>
</dbReference>
<reference evidence="4" key="1">
    <citation type="submission" date="2021-02" db="EMBL/GenBank/DDBJ databases">
        <authorList>
            <person name="Nowell W R."/>
        </authorList>
    </citation>
    <scope>NUCLEOTIDE SEQUENCE</scope>
</reference>
<dbReference type="EMBL" id="CAJNOG010000137">
    <property type="protein sequence ID" value="CAF0995978.1"/>
    <property type="molecule type" value="Genomic_DNA"/>
</dbReference>
<evidence type="ECO:0000256" key="1">
    <source>
        <dbReference type="ARBA" id="ARBA00007831"/>
    </source>
</evidence>
<accession>A0A814GGD8</accession>
<gene>
    <name evidence="4" type="ORF">JYZ213_LOCUS15725</name>
</gene>
<dbReference type="SUPFAM" id="SSF47874">
    <property type="entry name" value="Annexin"/>
    <property type="match status" value="1"/>
</dbReference>
<dbReference type="Proteomes" id="UP000663845">
    <property type="component" value="Unassembled WGS sequence"/>
</dbReference>
<dbReference type="InterPro" id="IPR037104">
    <property type="entry name" value="Annexin_sf"/>
</dbReference>
<evidence type="ECO:0000313" key="4">
    <source>
        <dbReference type="EMBL" id="CAF0995978.1"/>
    </source>
</evidence>
<comment type="caution">
    <text evidence="4">The sequence shown here is derived from an EMBL/GenBank/DDBJ whole genome shotgun (WGS) entry which is preliminary data.</text>
</comment>
<feature type="non-terminal residue" evidence="4">
    <location>
        <position position="1"/>
    </location>
</feature>
<sequence>RILITRSEVDLVQIKEAFKRLINRDLERDVGSETSGDYKKLLLEILKDASQR</sequence>
<evidence type="ECO:0000313" key="5">
    <source>
        <dbReference type="Proteomes" id="UP000663845"/>
    </source>
</evidence>
<keyword evidence="3" id="KW-0041">Annexin</keyword>
<dbReference type="InterPro" id="IPR018502">
    <property type="entry name" value="Annexin_repeat"/>
</dbReference>
<dbReference type="PROSITE" id="PS51897">
    <property type="entry name" value="ANNEXIN_2"/>
    <property type="match status" value="1"/>
</dbReference>
<organism evidence="4 5">
    <name type="scientific">Adineta steineri</name>
    <dbReference type="NCBI Taxonomy" id="433720"/>
    <lineage>
        <taxon>Eukaryota</taxon>
        <taxon>Metazoa</taxon>
        <taxon>Spiralia</taxon>
        <taxon>Gnathifera</taxon>
        <taxon>Rotifera</taxon>
        <taxon>Eurotatoria</taxon>
        <taxon>Bdelloidea</taxon>
        <taxon>Adinetida</taxon>
        <taxon>Adinetidae</taxon>
        <taxon>Adineta</taxon>
    </lineage>
</organism>
<dbReference type="SMART" id="SM00335">
    <property type="entry name" value="ANX"/>
    <property type="match status" value="1"/>
</dbReference>
<dbReference type="Pfam" id="PF00191">
    <property type="entry name" value="Annexin"/>
    <property type="match status" value="1"/>
</dbReference>
<keyword evidence="2" id="KW-0677">Repeat</keyword>